<accession>A0A9P8TNU3</accession>
<proteinExistence type="predicted"/>
<comment type="caution">
    <text evidence="1">The sequence shown here is derived from an EMBL/GenBank/DDBJ whole genome shotgun (WGS) entry which is preliminary data.</text>
</comment>
<sequence>MIPNTTSTAKHASTPPKIPPNVFPAPPFPPDCGVDAVVEFPVVFVNVLLNVSDMFILNVLKSLRFCDSGLGVFILCVFKVSDWLRRKV</sequence>
<evidence type="ECO:0000313" key="1">
    <source>
        <dbReference type="EMBL" id="KAH3685549.1"/>
    </source>
</evidence>
<gene>
    <name evidence="1" type="ORF">WICPIJ_003475</name>
</gene>
<reference evidence="1" key="2">
    <citation type="submission" date="2021-01" db="EMBL/GenBank/DDBJ databases">
        <authorList>
            <person name="Schikora-Tamarit M.A."/>
        </authorList>
    </citation>
    <scope>NUCLEOTIDE SEQUENCE</scope>
    <source>
        <strain evidence="1">CBS2887</strain>
    </source>
</reference>
<protein>
    <submittedName>
        <fullName evidence="1">Uncharacterized protein</fullName>
    </submittedName>
</protein>
<dbReference type="Proteomes" id="UP000774326">
    <property type="component" value="Unassembled WGS sequence"/>
</dbReference>
<name>A0A9P8TNU3_WICPI</name>
<keyword evidence="2" id="KW-1185">Reference proteome</keyword>
<dbReference type="AlphaFoldDB" id="A0A9P8TNU3"/>
<evidence type="ECO:0000313" key="2">
    <source>
        <dbReference type="Proteomes" id="UP000774326"/>
    </source>
</evidence>
<organism evidence="1 2">
    <name type="scientific">Wickerhamomyces pijperi</name>
    <name type="common">Yeast</name>
    <name type="synonym">Pichia pijperi</name>
    <dbReference type="NCBI Taxonomy" id="599730"/>
    <lineage>
        <taxon>Eukaryota</taxon>
        <taxon>Fungi</taxon>
        <taxon>Dikarya</taxon>
        <taxon>Ascomycota</taxon>
        <taxon>Saccharomycotina</taxon>
        <taxon>Saccharomycetes</taxon>
        <taxon>Phaffomycetales</taxon>
        <taxon>Wickerhamomycetaceae</taxon>
        <taxon>Wickerhamomyces</taxon>
    </lineage>
</organism>
<dbReference type="EMBL" id="JAEUBG010001919">
    <property type="protein sequence ID" value="KAH3685549.1"/>
    <property type="molecule type" value="Genomic_DNA"/>
</dbReference>
<reference evidence="1" key="1">
    <citation type="journal article" date="2021" name="Open Biol.">
        <title>Shared evolutionary footprints suggest mitochondrial oxidative damage underlies multiple complex I losses in fungi.</title>
        <authorList>
            <person name="Schikora-Tamarit M.A."/>
            <person name="Marcet-Houben M."/>
            <person name="Nosek J."/>
            <person name="Gabaldon T."/>
        </authorList>
    </citation>
    <scope>NUCLEOTIDE SEQUENCE</scope>
    <source>
        <strain evidence="1">CBS2887</strain>
    </source>
</reference>